<comment type="caution">
    <text evidence="2">The sequence shown here is derived from an EMBL/GenBank/DDBJ whole genome shotgun (WGS) entry which is preliminary data.</text>
</comment>
<sequence>MSIARRRSTRSVSTPACRANTSHGRDDTVASPAMSAGDRVYWTATRPSATLTIPSARFDSPDELHSRQ</sequence>
<reference evidence="2 3" key="1">
    <citation type="submission" date="2020-08" db="EMBL/GenBank/DDBJ databases">
        <title>Sequencing the genomes of 1000 actinobacteria strains.</title>
        <authorList>
            <person name="Klenk H.-P."/>
        </authorList>
    </citation>
    <scope>NUCLEOTIDE SEQUENCE [LARGE SCALE GENOMIC DNA]</scope>
    <source>
        <strain evidence="2 3">DSM 45272</strain>
    </source>
</reference>
<dbReference type="AlphaFoldDB" id="A0A841B5W1"/>
<organism evidence="2 3">
    <name type="scientific">Amycolatopsis umgeniensis</name>
    <dbReference type="NCBI Taxonomy" id="336628"/>
    <lineage>
        <taxon>Bacteria</taxon>
        <taxon>Bacillati</taxon>
        <taxon>Actinomycetota</taxon>
        <taxon>Actinomycetes</taxon>
        <taxon>Pseudonocardiales</taxon>
        <taxon>Pseudonocardiaceae</taxon>
        <taxon>Amycolatopsis</taxon>
    </lineage>
</organism>
<name>A0A841B5W1_9PSEU</name>
<dbReference type="EMBL" id="JACHMX010000001">
    <property type="protein sequence ID" value="MBB5855466.1"/>
    <property type="molecule type" value="Genomic_DNA"/>
</dbReference>
<feature type="compositionally biased region" description="Polar residues" evidence="1">
    <location>
        <begin position="10"/>
        <end position="22"/>
    </location>
</feature>
<keyword evidence="3" id="KW-1185">Reference proteome</keyword>
<proteinExistence type="predicted"/>
<protein>
    <submittedName>
        <fullName evidence="2">Uncharacterized protein</fullName>
    </submittedName>
</protein>
<dbReference type="Proteomes" id="UP000580861">
    <property type="component" value="Unassembled WGS sequence"/>
</dbReference>
<gene>
    <name evidence="2" type="ORF">HDA45_005553</name>
</gene>
<accession>A0A841B5W1</accession>
<feature type="region of interest" description="Disordered" evidence="1">
    <location>
        <begin position="1"/>
        <end position="35"/>
    </location>
</feature>
<evidence type="ECO:0000256" key="1">
    <source>
        <dbReference type="SAM" id="MobiDB-lite"/>
    </source>
</evidence>
<evidence type="ECO:0000313" key="3">
    <source>
        <dbReference type="Proteomes" id="UP000580861"/>
    </source>
</evidence>
<evidence type="ECO:0000313" key="2">
    <source>
        <dbReference type="EMBL" id="MBB5855466.1"/>
    </source>
</evidence>